<comment type="caution">
    <text evidence="2">The sequence shown here is derived from an EMBL/GenBank/DDBJ whole genome shotgun (WGS) entry which is preliminary data.</text>
</comment>
<evidence type="ECO:0000256" key="1">
    <source>
        <dbReference type="SAM" id="MobiDB-lite"/>
    </source>
</evidence>
<dbReference type="Proteomes" id="UP001603978">
    <property type="component" value="Unassembled WGS sequence"/>
</dbReference>
<evidence type="ECO:0000313" key="2">
    <source>
        <dbReference type="EMBL" id="MFG1709398.1"/>
    </source>
</evidence>
<evidence type="ECO:0000313" key="3">
    <source>
        <dbReference type="Proteomes" id="UP001603978"/>
    </source>
</evidence>
<accession>A0ABW7APS2</accession>
<feature type="compositionally biased region" description="Basic and acidic residues" evidence="1">
    <location>
        <begin position="112"/>
        <end position="121"/>
    </location>
</feature>
<protein>
    <submittedName>
        <fullName evidence="2">Uncharacterized protein</fullName>
    </submittedName>
</protein>
<organism evidence="2 3">
    <name type="scientific">Nonomuraea marmarensis</name>
    <dbReference type="NCBI Taxonomy" id="3351344"/>
    <lineage>
        <taxon>Bacteria</taxon>
        <taxon>Bacillati</taxon>
        <taxon>Actinomycetota</taxon>
        <taxon>Actinomycetes</taxon>
        <taxon>Streptosporangiales</taxon>
        <taxon>Streptosporangiaceae</taxon>
        <taxon>Nonomuraea</taxon>
    </lineage>
</organism>
<dbReference type="EMBL" id="JBICRM010000036">
    <property type="protein sequence ID" value="MFG1709398.1"/>
    <property type="molecule type" value="Genomic_DNA"/>
</dbReference>
<dbReference type="RefSeq" id="WP_393174132.1">
    <property type="nucleotide sequence ID" value="NZ_JBICRM010000036.1"/>
</dbReference>
<gene>
    <name evidence="2" type="ORF">ACFLIM_40030</name>
</gene>
<keyword evidence="3" id="KW-1185">Reference proteome</keyword>
<proteinExistence type="predicted"/>
<name>A0ABW7APS2_9ACTN</name>
<reference evidence="2 3" key="1">
    <citation type="submission" date="2024-10" db="EMBL/GenBank/DDBJ databases">
        <authorList>
            <person name="Topkara A.R."/>
            <person name="Saygin H."/>
        </authorList>
    </citation>
    <scope>NUCLEOTIDE SEQUENCE [LARGE SCALE GENOMIC DNA]</scope>
    <source>
        <strain evidence="2 3">M3C6</strain>
    </source>
</reference>
<feature type="region of interest" description="Disordered" evidence="1">
    <location>
        <begin position="99"/>
        <end position="121"/>
    </location>
</feature>
<sequence length="145" mass="15785">MVLVRPRAGDIIAKNYDRIIKYLFHVDLAPLLSQDLDAGQVEILKVRVGLDRLIGVDADRLDAEGHQRGRLARVRDDPRRGLVRLDYLAGPVGERPWAGGCGGGRGGVSRAATREHNAQGREYQERTPCAHGGASVLVLGESRGK</sequence>